<keyword evidence="3" id="KW-1185">Reference proteome</keyword>
<sequence length="244" mass="26091">MKRLILFTVFIASLTLGARSVQAQVKIGSNPTVPNPNANLEVEATNGQKVIVDKAIGTVQVENLPSGAITDSLVSADPSGVLRQINSDKLVSILFAQTSSMELPRGYPNPVTVGEQVNTKINFLTSAYDKLGTVDLSTDRFTVTKTGFYNIRLRTEIAVPKPGGTYVIDVIKNPPVSVSTPGYYTYKIDEGESALGGGTLEITKVVYLMANDFLEAAWSTCAGCGGTQIYVLNAAQFSIQYLGN</sequence>
<comment type="caution">
    <text evidence="2">The sequence shown here is derived from an EMBL/GenBank/DDBJ whole genome shotgun (WGS) entry which is preliminary data.</text>
</comment>
<feature type="signal peptide" evidence="1">
    <location>
        <begin position="1"/>
        <end position="23"/>
    </location>
</feature>
<proteinExistence type="predicted"/>
<accession>A0A7K0EQA3</accession>
<dbReference type="Proteomes" id="UP000441754">
    <property type="component" value="Unassembled WGS sequence"/>
</dbReference>
<feature type="chain" id="PRO_5029876646" evidence="1">
    <location>
        <begin position="24"/>
        <end position="244"/>
    </location>
</feature>
<gene>
    <name evidence="2" type="ORF">GJJ30_22145</name>
</gene>
<evidence type="ECO:0000256" key="1">
    <source>
        <dbReference type="SAM" id="SignalP"/>
    </source>
</evidence>
<dbReference type="OrthoDB" id="937937at2"/>
<evidence type="ECO:0000313" key="3">
    <source>
        <dbReference type="Proteomes" id="UP000441754"/>
    </source>
</evidence>
<organism evidence="2 3">
    <name type="scientific">Larkinella terrae</name>
    <dbReference type="NCBI Taxonomy" id="2025311"/>
    <lineage>
        <taxon>Bacteria</taxon>
        <taxon>Pseudomonadati</taxon>
        <taxon>Bacteroidota</taxon>
        <taxon>Cytophagia</taxon>
        <taxon>Cytophagales</taxon>
        <taxon>Spirosomataceae</taxon>
        <taxon>Larkinella</taxon>
    </lineage>
</organism>
<dbReference type="EMBL" id="WJXZ01000014">
    <property type="protein sequence ID" value="MRS64015.1"/>
    <property type="molecule type" value="Genomic_DNA"/>
</dbReference>
<reference evidence="2 3" key="1">
    <citation type="journal article" date="2018" name="Antonie Van Leeuwenhoek">
        <title>Larkinella terrae sp. nov., isolated from soil on Jeju Island, South Korea.</title>
        <authorList>
            <person name="Ten L.N."/>
            <person name="Jeon J."/>
            <person name="Park S.J."/>
            <person name="Park S."/>
            <person name="Lee S.Y."/>
            <person name="Kim M.K."/>
            <person name="Jung H.Y."/>
        </authorList>
    </citation>
    <scope>NUCLEOTIDE SEQUENCE [LARGE SCALE GENOMIC DNA]</scope>
    <source>
        <strain evidence="2 3">KCTC 52001</strain>
    </source>
</reference>
<protein>
    <submittedName>
        <fullName evidence="2">Uncharacterized protein</fullName>
    </submittedName>
</protein>
<name>A0A7K0EQA3_9BACT</name>
<dbReference type="RefSeq" id="WP_154177388.1">
    <property type="nucleotide sequence ID" value="NZ_WJXZ01000014.1"/>
</dbReference>
<keyword evidence="1" id="KW-0732">Signal</keyword>
<evidence type="ECO:0000313" key="2">
    <source>
        <dbReference type="EMBL" id="MRS64015.1"/>
    </source>
</evidence>
<dbReference type="AlphaFoldDB" id="A0A7K0EQA3"/>